<dbReference type="GO" id="GO:0005576">
    <property type="term" value="C:extracellular region"/>
    <property type="evidence" value="ECO:0007669"/>
    <property type="project" value="InterPro"/>
</dbReference>
<dbReference type="AlphaFoldDB" id="R7UK93"/>
<organism evidence="2">
    <name type="scientific">Capitella teleta</name>
    <name type="common">Polychaete worm</name>
    <dbReference type="NCBI Taxonomy" id="283909"/>
    <lineage>
        <taxon>Eukaryota</taxon>
        <taxon>Metazoa</taxon>
        <taxon>Spiralia</taxon>
        <taxon>Lophotrochozoa</taxon>
        <taxon>Annelida</taxon>
        <taxon>Polychaeta</taxon>
        <taxon>Sedentaria</taxon>
        <taxon>Scolecida</taxon>
        <taxon>Capitellidae</taxon>
        <taxon>Capitella</taxon>
    </lineage>
</organism>
<dbReference type="SUPFAM" id="SSF57625">
    <property type="entry name" value="Invertebrate chitin-binding proteins"/>
    <property type="match status" value="1"/>
</dbReference>
<reference evidence="4" key="1">
    <citation type="submission" date="2012-12" db="EMBL/GenBank/DDBJ databases">
        <authorList>
            <person name="Hellsten U."/>
            <person name="Grimwood J."/>
            <person name="Chapman J.A."/>
            <person name="Shapiro H."/>
            <person name="Aerts A."/>
            <person name="Otillar R.P."/>
            <person name="Terry A.Y."/>
            <person name="Boore J.L."/>
            <person name="Simakov O."/>
            <person name="Marletaz F."/>
            <person name="Cho S.-J."/>
            <person name="Edsinger-Gonzales E."/>
            <person name="Havlak P."/>
            <person name="Kuo D.-H."/>
            <person name="Larsson T."/>
            <person name="Lv J."/>
            <person name="Arendt D."/>
            <person name="Savage R."/>
            <person name="Osoegawa K."/>
            <person name="de Jong P."/>
            <person name="Lindberg D.R."/>
            <person name="Seaver E.C."/>
            <person name="Weisblat D.A."/>
            <person name="Putnam N.H."/>
            <person name="Grigoriev I.V."/>
            <person name="Rokhsar D.S."/>
        </authorList>
    </citation>
    <scope>NUCLEOTIDE SEQUENCE</scope>
    <source>
        <strain evidence="4">I ESC-2004</strain>
    </source>
</reference>
<feature type="domain" description="Chitin-binding type-2" evidence="1">
    <location>
        <begin position="156"/>
        <end position="212"/>
    </location>
</feature>
<evidence type="ECO:0000313" key="4">
    <source>
        <dbReference type="Proteomes" id="UP000014760"/>
    </source>
</evidence>
<dbReference type="HOGENOM" id="CLU_1207401_0_0_1"/>
<proteinExistence type="predicted"/>
<dbReference type="SMART" id="SM00494">
    <property type="entry name" value="ChtBD2"/>
    <property type="match status" value="1"/>
</dbReference>
<evidence type="ECO:0000259" key="1">
    <source>
        <dbReference type="PROSITE" id="PS50940"/>
    </source>
</evidence>
<gene>
    <name evidence="2" type="ORF">CAPTEDRAFT_199351</name>
</gene>
<dbReference type="Proteomes" id="UP000014760">
    <property type="component" value="Unassembled WGS sequence"/>
</dbReference>
<dbReference type="EMBL" id="AMQN01045296">
    <property type="status" value="NOT_ANNOTATED_CDS"/>
    <property type="molecule type" value="Genomic_DNA"/>
</dbReference>
<dbReference type="Pfam" id="PF01607">
    <property type="entry name" value="CBM_14"/>
    <property type="match status" value="1"/>
</dbReference>
<keyword evidence="4" id="KW-1185">Reference proteome</keyword>
<accession>R7UK93</accession>
<evidence type="ECO:0000313" key="3">
    <source>
        <dbReference type="EnsemblMetazoa" id="CapteP199351"/>
    </source>
</evidence>
<sequence length="230" mass="26399">MDLSQFLTSITWNALVAIQISIVSTDVRLRLQVHRFQQPKEPQSKKNPLSNIQQSQLKVNHLKHQLQQQQKRNGQQIHLQQQHIHPNNQQVVDILLTRLRPPHKRPKQIQFHLQQPMVCINFKAFIPVLPKTFLLLLFWIFIAKQVYSATDPCNRPFFCISGDAPEVVADPDDCKKYFQCLNNQWAHFTCTGDSTFDSEVMACVGNNKNCHPGCPMYTGPSTESATVMPS</sequence>
<dbReference type="EMBL" id="KB302969">
    <property type="protein sequence ID" value="ELU03702.1"/>
    <property type="molecule type" value="Genomic_DNA"/>
</dbReference>
<reference evidence="3" key="3">
    <citation type="submission" date="2015-06" db="UniProtKB">
        <authorList>
            <consortium name="EnsemblMetazoa"/>
        </authorList>
    </citation>
    <scope>IDENTIFICATION</scope>
</reference>
<reference evidence="2 4" key="2">
    <citation type="journal article" date="2013" name="Nature">
        <title>Insights into bilaterian evolution from three spiralian genomes.</title>
        <authorList>
            <person name="Simakov O."/>
            <person name="Marletaz F."/>
            <person name="Cho S.J."/>
            <person name="Edsinger-Gonzales E."/>
            <person name="Havlak P."/>
            <person name="Hellsten U."/>
            <person name="Kuo D.H."/>
            <person name="Larsson T."/>
            <person name="Lv J."/>
            <person name="Arendt D."/>
            <person name="Savage R."/>
            <person name="Osoegawa K."/>
            <person name="de Jong P."/>
            <person name="Grimwood J."/>
            <person name="Chapman J.A."/>
            <person name="Shapiro H."/>
            <person name="Aerts A."/>
            <person name="Otillar R.P."/>
            <person name="Terry A.Y."/>
            <person name="Boore J.L."/>
            <person name="Grigoriev I.V."/>
            <person name="Lindberg D.R."/>
            <person name="Seaver E.C."/>
            <person name="Weisblat D.A."/>
            <person name="Putnam N.H."/>
            <person name="Rokhsar D.S."/>
        </authorList>
    </citation>
    <scope>NUCLEOTIDE SEQUENCE</scope>
    <source>
        <strain evidence="2 4">I ESC-2004</strain>
    </source>
</reference>
<name>R7UK93_CAPTE</name>
<evidence type="ECO:0000313" key="2">
    <source>
        <dbReference type="EMBL" id="ELU03702.1"/>
    </source>
</evidence>
<feature type="non-terminal residue" evidence="2">
    <location>
        <position position="230"/>
    </location>
</feature>
<dbReference type="InterPro" id="IPR002557">
    <property type="entry name" value="Chitin-bd_dom"/>
</dbReference>
<dbReference type="GO" id="GO:0008061">
    <property type="term" value="F:chitin binding"/>
    <property type="evidence" value="ECO:0007669"/>
    <property type="project" value="InterPro"/>
</dbReference>
<dbReference type="OrthoDB" id="6100152at2759"/>
<dbReference type="InterPro" id="IPR036508">
    <property type="entry name" value="Chitin-bd_dom_sf"/>
</dbReference>
<dbReference type="EnsemblMetazoa" id="CapteT199351">
    <property type="protein sequence ID" value="CapteP199351"/>
    <property type="gene ID" value="CapteG199351"/>
</dbReference>
<dbReference type="PROSITE" id="PS50940">
    <property type="entry name" value="CHIT_BIND_II"/>
    <property type="match status" value="1"/>
</dbReference>
<protein>
    <recommendedName>
        <fullName evidence="1">Chitin-binding type-2 domain-containing protein</fullName>
    </recommendedName>
</protein>